<evidence type="ECO:0000256" key="2">
    <source>
        <dbReference type="SAM" id="MobiDB-lite"/>
    </source>
</evidence>
<feature type="region of interest" description="Disordered" evidence="2">
    <location>
        <begin position="35"/>
        <end position="61"/>
    </location>
</feature>
<dbReference type="PANTHER" id="PTHR30203">
    <property type="entry name" value="OUTER MEMBRANE CATION EFFLUX PROTEIN"/>
    <property type="match status" value="1"/>
</dbReference>
<dbReference type="KEGG" id="pbor:BSF38_05128"/>
<dbReference type="GO" id="GO:0015562">
    <property type="term" value="F:efflux transmembrane transporter activity"/>
    <property type="evidence" value="ECO:0007669"/>
    <property type="project" value="InterPro"/>
</dbReference>
<dbReference type="OrthoDB" id="237666at2"/>
<dbReference type="Proteomes" id="UP000186309">
    <property type="component" value="Chromosome"/>
</dbReference>
<proteinExistence type="inferred from homology"/>
<dbReference type="Gene3D" id="1.20.1600.10">
    <property type="entry name" value="Outer membrane efflux proteins (OEP)"/>
    <property type="match status" value="1"/>
</dbReference>
<name>A0A1U7CXC9_9BACT</name>
<evidence type="ECO:0000256" key="1">
    <source>
        <dbReference type="ARBA" id="ARBA00007613"/>
    </source>
</evidence>
<organism evidence="3 4">
    <name type="scientific">Paludisphaera borealis</name>
    <dbReference type="NCBI Taxonomy" id="1387353"/>
    <lineage>
        <taxon>Bacteria</taxon>
        <taxon>Pseudomonadati</taxon>
        <taxon>Planctomycetota</taxon>
        <taxon>Planctomycetia</taxon>
        <taxon>Isosphaerales</taxon>
        <taxon>Isosphaeraceae</taxon>
        <taxon>Paludisphaera</taxon>
    </lineage>
</organism>
<protein>
    <submittedName>
        <fullName evidence="3">Toluene efflux pump outer membrane protein TtgC</fullName>
    </submittedName>
</protein>
<feature type="region of interest" description="Disordered" evidence="2">
    <location>
        <begin position="463"/>
        <end position="526"/>
    </location>
</feature>
<dbReference type="STRING" id="1387353.BSF38_05128"/>
<sequence>MLIVGGCATLEPPPLREFDRDATLDPRVTLASLDEPARPSIEAARTQAPTAETRSGLSGPRSPDELIRWALAENPMVRAARFNVVALQHRVPQVTALDDPVVSNSIFPIPSVAPQYSLMGYMPYSALLAQQFPWFGTLRLRGEAADHDVKIALFELAAAQLDVVASVKRAYHDLHFSEHALALLGENRKLAEDFLQIARVRYRLATASQSDVLRAEVAVSDIDREMETTRQAVSEARAELARVLHVDPETPIETTAESPLVAVPEKLDHLTELAMAGRPELQGRLAAIARDEKAIELARKRFYPNFTLGAIYQDMERTNAIARDTAMGMPNVGLFVGFNLPIYHKKLTAGVHEAQARAAADAQLYEAERDQTYRDVKDALVAARVQQNVVGLLRRNNLPSARRIFELTRSEYRSNKEGVDYLSLLGAWRDVLQVELQIAQVEAELGKTLAQLERAVGAQLNEHPPAPALLNAPSPVAVEPEADPPARPSTPPSPSASPFQGEEKEKPPVKTIDLDAPAIERNEALR</sequence>
<comment type="similarity">
    <text evidence="1">Belongs to the outer membrane factor (OMF) (TC 1.B.17) family.</text>
</comment>
<dbReference type="AlphaFoldDB" id="A0A1U7CXC9"/>
<dbReference type="Pfam" id="PF02321">
    <property type="entry name" value="OEP"/>
    <property type="match status" value="2"/>
</dbReference>
<reference evidence="4" key="1">
    <citation type="submission" date="2016-12" db="EMBL/GenBank/DDBJ databases">
        <title>Comparative genomics of four Isosphaeraceae planctomycetes: a common pool of plasmids and glycoside hydrolase genes.</title>
        <authorList>
            <person name="Ivanova A."/>
        </authorList>
    </citation>
    <scope>NUCLEOTIDE SEQUENCE [LARGE SCALE GENOMIC DNA]</scope>
    <source>
        <strain evidence="4">PX4</strain>
    </source>
</reference>
<dbReference type="InterPro" id="IPR010131">
    <property type="entry name" value="MdtP/NodT-like"/>
</dbReference>
<feature type="compositionally biased region" description="Polar residues" evidence="2">
    <location>
        <begin position="47"/>
        <end position="56"/>
    </location>
</feature>
<dbReference type="RefSeq" id="WP_076349890.1">
    <property type="nucleotide sequence ID" value="NZ_CP019082.1"/>
</dbReference>
<accession>A0A1U7CXC9</accession>
<dbReference type="SUPFAM" id="SSF56954">
    <property type="entry name" value="Outer membrane efflux proteins (OEP)"/>
    <property type="match status" value="1"/>
</dbReference>
<dbReference type="InterPro" id="IPR003423">
    <property type="entry name" value="OMP_efflux"/>
</dbReference>
<feature type="compositionally biased region" description="Pro residues" evidence="2">
    <location>
        <begin position="483"/>
        <end position="495"/>
    </location>
</feature>
<evidence type="ECO:0000313" key="4">
    <source>
        <dbReference type="Proteomes" id="UP000186309"/>
    </source>
</evidence>
<dbReference type="PANTHER" id="PTHR30203:SF24">
    <property type="entry name" value="BLR4935 PROTEIN"/>
    <property type="match status" value="1"/>
</dbReference>
<keyword evidence="4" id="KW-1185">Reference proteome</keyword>
<feature type="compositionally biased region" description="Low complexity" evidence="2">
    <location>
        <begin position="468"/>
        <end position="479"/>
    </location>
</feature>
<gene>
    <name evidence="3" type="primary">ttgC</name>
    <name evidence="3" type="ORF">BSF38_05128</name>
</gene>
<evidence type="ECO:0000313" key="3">
    <source>
        <dbReference type="EMBL" id="APW63556.1"/>
    </source>
</evidence>
<dbReference type="EMBL" id="CP019082">
    <property type="protein sequence ID" value="APW63556.1"/>
    <property type="molecule type" value="Genomic_DNA"/>
</dbReference>